<evidence type="ECO:0000259" key="1">
    <source>
        <dbReference type="Pfam" id="PF07238"/>
    </source>
</evidence>
<accession>A0A6H2DPS6</accession>
<keyword evidence="3" id="KW-1185">Reference proteome</keyword>
<protein>
    <submittedName>
        <fullName evidence="2">PilZ domain-containing protein</fullName>
    </submittedName>
</protein>
<feature type="domain" description="PilZ" evidence="1">
    <location>
        <begin position="12"/>
        <end position="87"/>
    </location>
</feature>
<dbReference type="EMBL" id="CP051217">
    <property type="protein sequence ID" value="QJB69983.1"/>
    <property type="molecule type" value="Genomic_DNA"/>
</dbReference>
<sequence>MASTAQNNDMTTRSENRVQCPFVGQLRRGAGMMQPVTIRDMSSGGLQATCFNAPSEGERVTVRFDNGRSVHGLVRWVRKGVFGVEFQAPVNVSMVTENAKTHPLRRSTDIR</sequence>
<organism evidence="2 3">
    <name type="scientific">Parasphingorhabdus halotolerans</name>
    <dbReference type="NCBI Taxonomy" id="2725558"/>
    <lineage>
        <taxon>Bacteria</taxon>
        <taxon>Pseudomonadati</taxon>
        <taxon>Pseudomonadota</taxon>
        <taxon>Alphaproteobacteria</taxon>
        <taxon>Sphingomonadales</taxon>
        <taxon>Sphingomonadaceae</taxon>
        <taxon>Parasphingorhabdus</taxon>
    </lineage>
</organism>
<dbReference type="AlphaFoldDB" id="A0A6H2DPS6"/>
<dbReference type="KEGG" id="phao:HF685_12360"/>
<proteinExistence type="predicted"/>
<evidence type="ECO:0000313" key="2">
    <source>
        <dbReference type="EMBL" id="QJB69983.1"/>
    </source>
</evidence>
<dbReference type="SUPFAM" id="SSF141371">
    <property type="entry name" value="PilZ domain-like"/>
    <property type="match status" value="1"/>
</dbReference>
<dbReference type="GO" id="GO:0035438">
    <property type="term" value="F:cyclic-di-GMP binding"/>
    <property type="evidence" value="ECO:0007669"/>
    <property type="project" value="InterPro"/>
</dbReference>
<evidence type="ECO:0000313" key="3">
    <source>
        <dbReference type="Proteomes" id="UP000501600"/>
    </source>
</evidence>
<dbReference type="Proteomes" id="UP000501600">
    <property type="component" value="Chromosome"/>
</dbReference>
<name>A0A6H2DPS6_9SPHN</name>
<gene>
    <name evidence="2" type="ORF">HF685_12360</name>
</gene>
<dbReference type="InterPro" id="IPR009875">
    <property type="entry name" value="PilZ_domain"/>
</dbReference>
<dbReference type="Pfam" id="PF07238">
    <property type="entry name" value="PilZ"/>
    <property type="match status" value="1"/>
</dbReference>
<reference evidence="2 3" key="1">
    <citation type="submission" date="2020-04" db="EMBL/GenBank/DDBJ databases">
        <title>Genome sequence for Sphingorhabdus sp. strain M1.</title>
        <authorList>
            <person name="Park S.-J."/>
        </authorList>
    </citation>
    <scope>NUCLEOTIDE SEQUENCE [LARGE SCALE GENOMIC DNA]</scope>
    <source>
        <strain evidence="2 3">JK6</strain>
    </source>
</reference>
<dbReference type="RefSeq" id="WP_168820251.1">
    <property type="nucleotide sequence ID" value="NZ_CP051217.1"/>
</dbReference>